<feature type="transmembrane region" description="Helical" evidence="2">
    <location>
        <begin position="12"/>
        <end position="35"/>
    </location>
</feature>
<keyword evidence="2" id="KW-0472">Membrane</keyword>
<evidence type="ECO:0000313" key="4">
    <source>
        <dbReference type="Proteomes" id="UP000751518"/>
    </source>
</evidence>
<sequence>MKTADKSTKLLVYVTVATCALMALTITILIVYKILHDRQADDSVPNPTPTIVVTVTPTLEPSPTNTPTPQAQPTTLLQAPTTTPTPTPMPQQGLKMMKDVGEAYMDHFGLTEADFQNLVDHDIDLIEGNFDICAYDEDVEYFLDMSQKYGIKVVMNAGSGEAEWGYECDVNWPKDQKPVWLKAKVQAWVNKWKSYPAVYAWDTSNEAGLNFPNSNGGKNTSMYLTLDQLKTAYADVKAADPNHPVMIRMIGWVFYENDGDYFSYSKGNPYAVGVADIVMINAYSNVDDYYPDFVPTVLQKAHDAITAITPNVKFIVALGAWQDTDIFVKPPASHLQMDISAAEKTLPNALAIGFFKYGAENSEWYMPDATIGAPDLYNVIKNY</sequence>
<feature type="region of interest" description="Disordered" evidence="1">
    <location>
        <begin position="56"/>
        <end position="89"/>
    </location>
</feature>
<feature type="compositionally biased region" description="Low complexity" evidence="1">
    <location>
        <begin position="56"/>
        <end position="82"/>
    </location>
</feature>
<keyword evidence="2" id="KW-1133">Transmembrane helix</keyword>
<dbReference type="SUPFAM" id="SSF51445">
    <property type="entry name" value="(Trans)glycosidases"/>
    <property type="match status" value="1"/>
</dbReference>
<protein>
    <submittedName>
        <fullName evidence="3">DUF4434 domain-containing protein</fullName>
    </submittedName>
</protein>
<dbReference type="AlphaFoldDB" id="A0A955RRP0"/>
<accession>A0A955RRP0</accession>
<comment type="caution">
    <text evidence="3">The sequence shown here is derived from an EMBL/GenBank/DDBJ whole genome shotgun (WGS) entry which is preliminary data.</text>
</comment>
<reference evidence="3" key="1">
    <citation type="submission" date="2020-04" db="EMBL/GenBank/DDBJ databases">
        <authorList>
            <person name="Zhang T."/>
        </authorList>
    </citation>
    <scope>NUCLEOTIDE SEQUENCE</scope>
    <source>
        <strain evidence="3">HKST-UBA03</strain>
    </source>
</reference>
<evidence type="ECO:0000256" key="1">
    <source>
        <dbReference type="SAM" id="MobiDB-lite"/>
    </source>
</evidence>
<dbReference type="Gene3D" id="3.20.20.80">
    <property type="entry name" value="Glycosidases"/>
    <property type="match status" value="1"/>
</dbReference>
<organism evidence="3 4">
    <name type="scientific">candidate division WWE3 bacterium</name>
    <dbReference type="NCBI Taxonomy" id="2053526"/>
    <lineage>
        <taxon>Bacteria</taxon>
        <taxon>Katanobacteria</taxon>
    </lineage>
</organism>
<keyword evidence="2" id="KW-0812">Transmembrane</keyword>
<gene>
    <name evidence="3" type="ORF">KC614_00925</name>
</gene>
<dbReference type="EMBL" id="JAGQKZ010000004">
    <property type="protein sequence ID" value="MCA9391753.1"/>
    <property type="molecule type" value="Genomic_DNA"/>
</dbReference>
<evidence type="ECO:0000256" key="2">
    <source>
        <dbReference type="SAM" id="Phobius"/>
    </source>
</evidence>
<evidence type="ECO:0000313" key="3">
    <source>
        <dbReference type="EMBL" id="MCA9391753.1"/>
    </source>
</evidence>
<name>A0A955RRP0_UNCKA</name>
<reference evidence="3" key="2">
    <citation type="journal article" date="2021" name="Microbiome">
        <title>Successional dynamics and alternative stable states in a saline activated sludge microbial community over 9 years.</title>
        <authorList>
            <person name="Wang Y."/>
            <person name="Ye J."/>
            <person name="Ju F."/>
            <person name="Liu L."/>
            <person name="Boyd J.A."/>
            <person name="Deng Y."/>
            <person name="Parks D.H."/>
            <person name="Jiang X."/>
            <person name="Yin X."/>
            <person name="Woodcroft B.J."/>
            <person name="Tyson G.W."/>
            <person name="Hugenholtz P."/>
            <person name="Polz M.F."/>
            <person name="Zhang T."/>
        </authorList>
    </citation>
    <scope>NUCLEOTIDE SEQUENCE</scope>
    <source>
        <strain evidence="3">HKST-UBA03</strain>
    </source>
</reference>
<proteinExistence type="predicted"/>
<dbReference type="InterPro" id="IPR017853">
    <property type="entry name" value="GH"/>
</dbReference>
<dbReference type="Proteomes" id="UP000751518">
    <property type="component" value="Unassembled WGS sequence"/>
</dbReference>